<evidence type="ECO:0000313" key="1">
    <source>
        <dbReference type="EMBL" id="CAB4157344.1"/>
    </source>
</evidence>
<reference evidence="1" key="1">
    <citation type="submission" date="2020-04" db="EMBL/GenBank/DDBJ databases">
        <authorList>
            <person name="Chiriac C."/>
            <person name="Salcher M."/>
            <person name="Ghai R."/>
            <person name="Kavagutti S V."/>
        </authorList>
    </citation>
    <scope>NUCLEOTIDE SEQUENCE</scope>
</reference>
<accession>A0A6J5NPZ8</accession>
<organism evidence="1">
    <name type="scientific">uncultured Caudovirales phage</name>
    <dbReference type="NCBI Taxonomy" id="2100421"/>
    <lineage>
        <taxon>Viruses</taxon>
        <taxon>Duplodnaviria</taxon>
        <taxon>Heunggongvirae</taxon>
        <taxon>Uroviricota</taxon>
        <taxon>Caudoviricetes</taxon>
        <taxon>Peduoviridae</taxon>
        <taxon>Maltschvirus</taxon>
        <taxon>Maltschvirus maltsch</taxon>
    </lineage>
</organism>
<dbReference type="EMBL" id="LR796661">
    <property type="protein sequence ID" value="CAB4157344.1"/>
    <property type="molecule type" value="Genomic_DNA"/>
</dbReference>
<name>A0A6J5NPZ8_9CAUD</name>
<protein>
    <submittedName>
        <fullName evidence="1">Uncharacterized protein</fullName>
    </submittedName>
</protein>
<gene>
    <name evidence="1" type="ORF">UFOVP682_21</name>
</gene>
<sequence length="103" mass="11138">MPAPIKDPPYIPPATLPKTDNQRIKELKKMLIEGQGEQVVQKVLDIALDDGHPGQMAALKLCMERALPTSLFEKTAAQRSAINITISGLASPPEIKDIIDVGP</sequence>
<proteinExistence type="predicted"/>